<dbReference type="InterPro" id="IPR046112">
    <property type="entry name" value="DUF6049"/>
</dbReference>
<comment type="caution">
    <text evidence="3">The sequence shown here is derived from an EMBL/GenBank/DDBJ whole genome shotgun (WGS) entry which is preliminary data.</text>
</comment>
<evidence type="ECO:0000313" key="3">
    <source>
        <dbReference type="EMBL" id="MEU8138707.1"/>
    </source>
</evidence>
<gene>
    <name evidence="3" type="ORF">AB0C36_35065</name>
</gene>
<organism evidence="3 4">
    <name type="scientific">Streptodolium elevatio</name>
    <dbReference type="NCBI Taxonomy" id="3157996"/>
    <lineage>
        <taxon>Bacteria</taxon>
        <taxon>Bacillati</taxon>
        <taxon>Actinomycetota</taxon>
        <taxon>Actinomycetes</taxon>
        <taxon>Kitasatosporales</taxon>
        <taxon>Streptomycetaceae</taxon>
        <taxon>Streptodolium</taxon>
    </lineage>
</organism>
<keyword evidence="2" id="KW-1133">Transmembrane helix</keyword>
<dbReference type="Proteomes" id="UP001551482">
    <property type="component" value="Unassembled WGS sequence"/>
</dbReference>
<evidence type="ECO:0000256" key="2">
    <source>
        <dbReference type="SAM" id="Phobius"/>
    </source>
</evidence>
<keyword evidence="2" id="KW-0812">Transmembrane</keyword>
<proteinExistence type="predicted"/>
<sequence length="780" mass="82187">MTRTRDGAGRAVGVLVLVLVLAATAVVTGLQRAAHAADGTPVQVVLTAVTPAVLQPKGTLTVRFEVVNNSGRDLDQVTVKLRVSQALTLRGDLAAPDSWSNRDVRDASATKQIAHIAAGATQPDTFTVPVDKMSLGGDAAVHGLTVQALDGGSEVGSSQVLVPWVPKDGLNSLKKTQVGVLWPLIDQPRLDGTTIGDRVQTPVFTNDGLTAELAGEGRLNQLLQTGQQIPGVTWVVDPDLLDTVRAMETPYRVAPPRTDPPADKNTEEGDDAGRESDPAAATPRTEEETEPGKGTAAAADWLRQLRAAVADDTVVALPYADTDVATVAHASSTKSKTDLLPELRAAVDRGRATATATLDGKTVRSDVTWPIAGAVDPPILETAKATGSSIVVASGASMPPRSSKLDHTTSTRSQVGPGTAALVTDPRIDVLLDEGADGPDGQLRLQQALIAELFTIAMEQPALQRALLIVPPRHFDAAVGRAIAAAMSVAAGTGGWAETASLDALAETAPGEERTMRAYPPGLKRTEFSDSYLRSIPDLQRSVDTFAAILEDKSRIRDPYEPAVLRTLSVTWRGETMDADAYRLDVTRSLRVLEQLVRIAPKTAVTLSGDNGTIPITIINGLQQTITVRLDVVSRQPNRLNLTQPHEVEIPGGRTIAIPVDAQSAANGKVLVDVRMLTPDGKEAFGPTQTFYVNTTSIDGITLGIIGVIAGLLALFSLRAYIRRRKEPPTGAEGADDAGEGEAHDPEGPVAGGPGAHARIEGGTRRHASRDRPEDHHAPA</sequence>
<feature type="region of interest" description="Disordered" evidence="1">
    <location>
        <begin position="248"/>
        <end position="295"/>
    </location>
</feature>
<evidence type="ECO:0000256" key="1">
    <source>
        <dbReference type="SAM" id="MobiDB-lite"/>
    </source>
</evidence>
<dbReference type="Pfam" id="PF19516">
    <property type="entry name" value="DUF6049"/>
    <property type="match status" value="1"/>
</dbReference>
<feature type="region of interest" description="Disordered" evidence="1">
    <location>
        <begin position="395"/>
        <end position="419"/>
    </location>
</feature>
<keyword evidence="2" id="KW-0472">Membrane</keyword>
<keyword evidence="4" id="KW-1185">Reference proteome</keyword>
<feature type="compositionally biased region" description="Basic and acidic residues" evidence="1">
    <location>
        <begin position="758"/>
        <end position="780"/>
    </location>
</feature>
<accession>A0ABV3DSH2</accession>
<evidence type="ECO:0000313" key="4">
    <source>
        <dbReference type="Proteomes" id="UP001551482"/>
    </source>
</evidence>
<feature type="region of interest" description="Disordered" evidence="1">
    <location>
        <begin position="727"/>
        <end position="780"/>
    </location>
</feature>
<reference evidence="3 4" key="1">
    <citation type="submission" date="2024-06" db="EMBL/GenBank/DDBJ databases">
        <title>The Natural Products Discovery Center: Release of the First 8490 Sequenced Strains for Exploring Actinobacteria Biosynthetic Diversity.</title>
        <authorList>
            <person name="Kalkreuter E."/>
            <person name="Kautsar S.A."/>
            <person name="Yang D."/>
            <person name="Bader C.D."/>
            <person name="Teijaro C.N."/>
            <person name="Fluegel L."/>
            <person name="Davis C.M."/>
            <person name="Simpson J.R."/>
            <person name="Lauterbach L."/>
            <person name="Steele A.D."/>
            <person name="Gui C."/>
            <person name="Meng S."/>
            <person name="Li G."/>
            <person name="Viehrig K."/>
            <person name="Ye F."/>
            <person name="Su P."/>
            <person name="Kiefer A.F."/>
            <person name="Nichols A."/>
            <person name="Cepeda A.J."/>
            <person name="Yan W."/>
            <person name="Fan B."/>
            <person name="Jiang Y."/>
            <person name="Adhikari A."/>
            <person name="Zheng C.-J."/>
            <person name="Schuster L."/>
            <person name="Cowan T.M."/>
            <person name="Smanski M.J."/>
            <person name="Chevrette M.G."/>
            <person name="De Carvalho L.P.S."/>
            <person name="Shen B."/>
        </authorList>
    </citation>
    <scope>NUCLEOTIDE SEQUENCE [LARGE SCALE GENOMIC DNA]</scope>
    <source>
        <strain evidence="3 4">NPDC048946</strain>
    </source>
</reference>
<dbReference type="EMBL" id="JBEZFP010000135">
    <property type="protein sequence ID" value="MEU8138707.1"/>
    <property type="molecule type" value="Genomic_DNA"/>
</dbReference>
<dbReference type="RefSeq" id="WP_358362351.1">
    <property type="nucleotide sequence ID" value="NZ_JBEZFP010000135.1"/>
</dbReference>
<name>A0ABV3DSH2_9ACTN</name>
<protein>
    <submittedName>
        <fullName evidence="3">DUF6049 family protein</fullName>
    </submittedName>
</protein>
<feature type="transmembrane region" description="Helical" evidence="2">
    <location>
        <begin position="701"/>
        <end position="722"/>
    </location>
</feature>
<feature type="compositionally biased region" description="Basic and acidic residues" evidence="1">
    <location>
        <begin position="260"/>
        <end position="277"/>
    </location>
</feature>